<dbReference type="EMBL" id="KI927304">
    <property type="protein sequence ID" value="ETW56387.1"/>
    <property type="molecule type" value="Genomic_DNA"/>
</dbReference>
<dbReference type="GO" id="GO:0032044">
    <property type="term" value="C:DSIF complex"/>
    <property type="evidence" value="ECO:0007669"/>
    <property type="project" value="TreeGrafter"/>
</dbReference>
<evidence type="ECO:0000259" key="5">
    <source>
        <dbReference type="SMART" id="SM01389"/>
    </source>
</evidence>
<dbReference type="InterPro" id="IPR009287">
    <property type="entry name" value="Spt4"/>
</dbReference>
<evidence type="ECO:0000256" key="1">
    <source>
        <dbReference type="ARBA" id="ARBA00004123"/>
    </source>
</evidence>
<dbReference type="GO" id="GO:0006355">
    <property type="term" value="P:regulation of DNA-templated transcription"/>
    <property type="evidence" value="ECO:0007669"/>
    <property type="project" value="InterPro"/>
</dbReference>
<evidence type="ECO:0000256" key="3">
    <source>
        <dbReference type="ARBA" id="ARBA00023163"/>
    </source>
</evidence>
<sequence>MYHCNIQRRKKSDLKKIDDSFVEINKDSPKKSRSGLQEDKALLKLRACLSCRMLKSESEFYQNGCINCKFLQLAGDRHRIHDCTTENFNGFMAITTPNKSWMAQYNDLSKYAPGFYALQVIGELPESIRDLKPNY</sequence>
<evidence type="ECO:0000313" key="6">
    <source>
        <dbReference type="EMBL" id="ETW56387.1"/>
    </source>
</evidence>
<keyword evidence="4" id="KW-0539">Nucleus</keyword>
<proteinExistence type="inferred from homology"/>
<dbReference type="OrthoDB" id="248751at2759"/>
<dbReference type="PANTHER" id="PTHR12882:SF1">
    <property type="entry name" value="TRANSCRIPTION ELONGATION FACTOR SPT4"/>
    <property type="match status" value="1"/>
</dbReference>
<dbReference type="Proteomes" id="UP000019103">
    <property type="component" value="Unassembled WGS sequence"/>
</dbReference>
<comment type="subcellular location">
    <subcellularLocation>
        <location evidence="1">Nucleus</location>
    </subcellularLocation>
</comment>
<dbReference type="InterPro" id="IPR029040">
    <property type="entry name" value="RPABC4/Spt4"/>
</dbReference>
<reference evidence="6 7" key="1">
    <citation type="submission" date="2013-02" db="EMBL/GenBank/DDBJ databases">
        <title>The Genome Annotation of Plasmodium falciparum Palo Alto/Uganda.</title>
        <authorList>
            <consortium name="The Broad Institute Genome Sequencing Platform"/>
            <consortium name="The Broad Institute Genome Sequencing Center for Infectious Disease"/>
            <person name="Neafsey D."/>
            <person name="Hoffman S."/>
            <person name="Volkman S."/>
            <person name="Rosenthal P."/>
            <person name="Walker B."/>
            <person name="Young S.K."/>
            <person name="Zeng Q."/>
            <person name="Gargeya S."/>
            <person name="Fitzgerald M."/>
            <person name="Haas B."/>
            <person name="Abouelleil A."/>
            <person name="Allen A.W."/>
            <person name="Alvarado L."/>
            <person name="Arachchi H.M."/>
            <person name="Berlin A.M."/>
            <person name="Chapman S.B."/>
            <person name="Gainer-Dewar J."/>
            <person name="Goldberg J."/>
            <person name="Griggs A."/>
            <person name="Gujja S."/>
            <person name="Hansen M."/>
            <person name="Howarth C."/>
            <person name="Imamovic A."/>
            <person name="Ireland A."/>
            <person name="Larimer J."/>
            <person name="McCowan C."/>
            <person name="Murphy C."/>
            <person name="Pearson M."/>
            <person name="Poon T.W."/>
            <person name="Priest M."/>
            <person name="Roberts A."/>
            <person name="Saif S."/>
            <person name="Shea T."/>
            <person name="Sisk P."/>
            <person name="Sykes S."/>
            <person name="Wortman J."/>
            <person name="Nusbaum C."/>
            <person name="Birren B."/>
        </authorList>
    </citation>
    <scope>NUCLEOTIDE SEQUENCE [LARGE SCALE GENOMIC DNA]</scope>
    <source>
        <strain evidence="6 7">Palo Alto/Uganda</strain>
    </source>
</reference>
<evidence type="ECO:0000256" key="4">
    <source>
        <dbReference type="ARBA" id="ARBA00023242"/>
    </source>
</evidence>
<dbReference type="GO" id="GO:0140673">
    <property type="term" value="P:transcription elongation-coupled chromatin remodeling"/>
    <property type="evidence" value="ECO:0007669"/>
    <property type="project" value="InterPro"/>
</dbReference>
<protein>
    <recommendedName>
        <fullName evidence="5">Spt4/RpoE2 zinc finger domain-containing protein</fullName>
    </recommendedName>
</protein>
<evidence type="ECO:0000313" key="7">
    <source>
        <dbReference type="Proteomes" id="UP000019103"/>
    </source>
</evidence>
<name>W4J459_PLAFP</name>
<dbReference type="OMA" id="FDGMIAV"/>
<dbReference type="FunFam" id="3.30.40.210:FF:000004">
    <property type="entry name" value="Transcription elongation factor SPT4"/>
    <property type="match status" value="1"/>
</dbReference>
<dbReference type="Pfam" id="PF06093">
    <property type="entry name" value="Spt4"/>
    <property type="match status" value="1"/>
</dbReference>
<dbReference type="SUPFAM" id="SSF63393">
    <property type="entry name" value="RNA polymerase subunits"/>
    <property type="match status" value="1"/>
</dbReference>
<dbReference type="SMART" id="SM01389">
    <property type="entry name" value="Spt4"/>
    <property type="match status" value="1"/>
</dbReference>
<feature type="domain" description="Spt4/RpoE2 zinc finger" evidence="5">
    <location>
        <begin position="45"/>
        <end position="121"/>
    </location>
</feature>
<accession>W4J459</accession>
<comment type="similarity">
    <text evidence="2">Belongs to the SPT4 family.</text>
</comment>
<evidence type="ECO:0000256" key="2">
    <source>
        <dbReference type="ARBA" id="ARBA00010464"/>
    </source>
</evidence>
<dbReference type="GO" id="GO:0000993">
    <property type="term" value="F:RNA polymerase II complex binding"/>
    <property type="evidence" value="ECO:0007669"/>
    <property type="project" value="TreeGrafter"/>
</dbReference>
<keyword evidence="3" id="KW-0804">Transcription</keyword>
<dbReference type="AlphaFoldDB" id="W4J459"/>
<gene>
    <name evidence="6" type="ORF">PFUGPA_01562</name>
</gene>
<reference evidence="6 7" key="2">
    <citation type="submission" date="2013-02" db="EMBL/GenBank/DDBJ databases">
        <title>The Genome Sequence of Plasmodium falciparum Palo Alto/Uganda.</title>
        <authorList>
            <consortium name="The Broad Institute Genome Sequencing Platform"/>
            <consortium name="The Broad Institute Genome Sequencing Center for Infectious Disease"/>
            <person name="Neafsey D."/>
            <person name="Cheeseman I."/>
            <person name="Volkman S."/>
            <person name="Adams J."/>
            <person name="Walker B."/>
            <person name="Young S.K."/>
            <person name="Zeng Q."/>
            <person name="Gargeya S."/>
            <person name="Fitzgerald M."/>
            <person name="Haas B."/>
            <person name="Abouelleil A."/>
            <person name="Alvarado L."/>
            <person name="Arachchi H.M."/>
            <person name="Berlin A.M."/>
            <person name="Chapman S.B."/>
            <person name="Dewar J."/>
            <person name="Goldberg J."/>
            <person name="Griggs A."/>
            <person name="Gujja S."/>
            <person name="Hansen M."/>
            <person name="Howarth C."/>
            <person name="Imamovic A."/>
            <person name="Larimer J."/>
            <person name="McCowan C."/>
            <person name="Murphy C."/>
            <person name="Neiman D."/>
            <person name="Pearson M."/>
            <person name="Priest M."/>
            <person name="Roberts A."/>
            <person name="Saif S."/>
            <person name="Shea T."/>
            <person name="Sisk P."/>
            <person name="Sykes S."/>
            <person name="Wortman J."/>
            <person name="Nusbaum C."/>
            <person name="Birren B."/>
        </authorList>
    </citation>
    <scope>NUCLEOTIDE SEQUENCE [LARGE SCALE GENOMIC DNA]</scope>
    <source>
        <strain evidence="6 7">Palo Alto/Uganda</strain>
    </source>
</reference>
<dbReference type="CDD" id="cd07973">
    <property type="entry name" value="Spt4"/>
    <property type="match status" value="1"/>
</dbReference>
<organism evidence="6 7">
    <name type="scientific">Plasmodium falciparum (isolate Palo Alto / Uganda)</name>
    <dbReference type="NCBI Taxonomy" id="57270"/>
    <lineage>
        <taxon>Eukaryota</taxon>
        <taxon>Sar</taxon>
        <taxon>Alveolata</taxon>
        <taxon>Apicomplexa</taxon>
        <taxon>Aconoidasida</taxon>
        <taxon>Haemosporida</taxon>
        <taxon>Plasmodiidae</taxon>
        <taxon>Plasmodium</taxon>
        <taxon>Plasmodium (Laverania)</taxon>
    </lineage>
</organism>
<dbReference type="Gene3D" id="3.30.40.210">
    <property type="match status" value="1"/>
</dbReference>
<dbReference type="InterPro" id="IPR038510">
    <property type="entry name" value="Spt4_sf"/>
</dbReference>
<dbReference type="PANTHER" id="PTHR12882">
    <property type="entry name" value="SUPPRESSOR OF TY 4"/>
    <property type="match status" value="1"/>
</dbReference>
<dbReference type="InterPro" id="IPR022800">
    <property type="entry name" value="Spt4/RpoE2_Znf"/>
</dbReference>
<dbReference type="GO" id="GO:0008270">
    <property type="term" value="F:zinc ion binding"/>
    <property type="evidence" value="ECO:0007669"/>
    <property type="project" value="InterPro"/>
</dbReference>